<keyword evidence="5" id="KW-1185">Reference proteome</keyword>
<dbReference type="SMART" id="SM00320">
    <property type="entry name" value="WD40"/>
    <property type="match status" value="3"/>
</dbReference>
<dbReference type="PROSITE" id="PS50294">
    <property type="entry name" value="WD_REPEATS_REGION"/>
    <property type="match status" value="2"/>
</dbReference>
<evidence type="ECO:0000256" key="1">
    <source>
        <dbReference type="ARBA" id="ARBA00022574"/>
    </source>
</evidence>
<dbReference type="PRINTS" id="PR00320">
    <property type="entry name" value="GPROTEINBRPT"/>
</dbReference>
<feature type="repeat" description="WD" evidence="3">
    <location>
        <begin position="25"/>
        <end position="61"/>
    </location>
</feature>
<feature type="non-terminal residue" evidence="4">
    <location>
        <position position="1"/>
    </location>
</feature>
<evidence type="ECO:0008006" key="6">
    <source>
        <dbReference type="Google" id="ProtNLM"/>
    </source>
</evidence>
<dbReference type="PANTHER" id="PTHR19879">
    <property type="entry name" value="TRANSCRIPTION INITIATION FACTOR TFIID"/>
    <property type="match status" value="1"/>
</dbReference>
<dbReference type="PANTHER" id="PTHR19879:SF9">
    <property type="entry name" value="TRANSCRIPTION INITIATION FACTOR TFIID SUBUNIT 5"/>
    <property type="match status" value="1"/>
</dbReference>
<dbReference type="InterPro" id="IPR036322">
    <property type="entry name" value="WD40_repeat_dom_sf"/>
</dbReference>
<dbReference type="InterPro" id="IPR020472">
    <property type="entry name" value="WD40_PAC1"/>
</dbReference>
<dbReference type="Pfam" id="PF00400">
    <property type="entry name" value="WD40"/>
    <property type="match status" value="2"/>
</dbReference>
<proteinExistence type="predicted"/>
<dbReference type="InterPro" id="IPR019775">
    <property type="entry name" value="WD40_repeat_CS"/>
</dbReference>
<dbReference type="OrthoDB" id="2438020at2759"/>
<dbReference type="SUPFAM" id="SSF50978">
    <property type="entry name" value="WD40 repeat-like"/>
    <property type="match status" value="1"/>
</dbReference>
<dbReference type="InterPro" id="IPR015943">
    <property type="entry name" value="WD40/YVTN_repeat-like_dom_sf"/>
</dbReference>
<protein>
    <recommendedName>
        <fullName evidence="6">WD40 repeat-like protein</fullName>
    </recommendedName>
</protein>
<dbReference type="PROSITE" id="PS00678">
    <property type="entry name" value="WD_REPEATS_1"/>
    <property type="match status" value="2"/>
</dbReference>
<keyword evidence="1 3" id="KW-0853">WD repeat</keyword>
<dbReference type="AlphaFoldDB" id="A0A9P6UM85"/>
<dbReference type="InterPro" id="IPR001680">
    <property type="entry name" value="WD40_rpt"/>
</dbReference>
<evidence type="ECO:0000313" key="5">
    <source>
        <dbReference type="Proteomes" id="UP000738325"/>
    </source>
</evidence>
<reference evidence="4" key="1">
    <citation type="journal article" date="2020" name="Fungal Divers.">
        <title>Resolving the Mortierellaceae phylogeny through synthesis of multi-gene phylogenetics and phylogenomics.</title>
        <authorList>
            <person name="Vandepol N."/>
            <person name="Liber J."/>
            <person name="Desiro A."/>
            <person name="Na H."/>
            <person name="Kennedy M."/>
            <person name="Barry K."/>
            <person name="Grigoriev I.V."/>
            <person name="Miller A.N."/>
            <person name="O'Donnell K."/>
            <person name="Stajich J.E."/>
            <person name="Bonito G."/>
        </authorList>
    </citation>
    <scope>NUCLEOTIDE SEQUENCE</scope>
    <source>
        <strain evidence="4">REB-010B</strain>
    </source>
</reference>
<keyword evidence="2" id="KW-0677">Repeat</keyword>
<sequence>TFAVGRNDGTINVYDTASWVKIHTLQGHTDRVSSVTYSPNGYQIASSSNDDTMRLWDAQTGAPGLIFSGHIGSISSVTYSPNGHKIISASYDETARLWDVASGQCLVVVDDVRGSIRSIALSATLNGFYFATGSGNFVRTWEVIEEEDQFRVQLLWYSAHSGLSVSGTLIQDTQGLSRINIQLLRQRGAVGNPTQPLSLREASWKIAGVASVASRLKVPENIGTPREL</sequence>
<organism evidence="4 5">
    <name type="scientific">Dissophora globulifera</name>
    <dbReference type="NCBI Taxonomy" id="979702"/>
    <lineage>
        <taxon>Eukaryota</taxon>
        <taxon>Fungi</taxon>
        <taxon>Fungi incertae sedis</taxon>
        <taxon>Mucoromycota</taxon>
        <taxon>Mortierellomycotina</taxon>
        <taxon>Mortierellomycetes</taxon>
        <taxon>Mortierellales</taxon>
        <taxon>Mortierellaceae</taxon>
        <taxon>Dissophora</taxon>
    </lineage>
</organism>
<comment type="caution">
    <text evidence="4">The sequence shown here is derived from an EMBL/GenBank/DDBJ whole genome shotgun (WGS) entry which is preliminary data.</text>
</comment>
<name>A0A9P6UM85_9FUNG</name>
<dbReference type="Proteomes" id="UP000738325">
    <property type="component" value="Unassembled WGS sequence"/>
</dbReference>
<evidence type="ECO:0000256" key="3">
    <source>
        <dbReference type="PROSITE-ProRule" id="PRU00221"/>
    </source>
</evidence>
<dbReference type="Gene3D" id="2.130.10.10">
    <property type="entry name" value="YVTN repeat-like/Quinoprotein amine dehydrogenase"/>
    <property type="match status" value="1"/>
</dbReference>
<evidence type="ECO:0000313" key="4">
    <source>
        <dbReference type="EMBL" id="KAG0311379.1"/>
    </source>
</evidence>
<feature type="repeat" description="WD" evidence="3">
    <location>
        <begin position="67"/>
        <end position="108"/>
    </location>
</feature>
<gene>
    <name evidence="4" type="ORF">BGZ99_010219</name>
</gene>
<dbReference type="EMBL" id="JAAAIP010000932">
    <property type="protein sequence ID" value="KAG0311379.1"/>
    <property type="molecule type" value="Genomic_DNA"/>
</dbReference>
<evidence type="ECO:0000256" key="2">
    <source>
        <dbReference type="ARBA" id="ARBA00022737"/>
    </source>
</evidence>
<dbReference type="PROSITE" id="PS50082">
    <property type="entry name" value="WD_REPEATS_2"/>
    <property type="match status" value="2"/>
</dbReference>
<accession>A0A9P6UM85</accession>